<dbReference type="PANTHER" id="PTHR47718">
    <property type="entry name" value="OS01G0519700 PROTEIN"/>
    <property type="match status" value="1"/>
</dbReference>
<evidence type="ECO:0000313" key="3">
    <source>
        <dbReference type="Proteomes" id="UP001202328"/>
    </source>
</evidence>
<dbReference type="SMART" id="SM00575">
    <property type="entry name" value="ZnF_PMZ"/>
    <property type="match status" value="1"/>
</dbReference>
<evidence type="ECO:0000259" key="1">
    <source>
        <dbReference type="SMART" id="SM00575"/>
    </source>
</evidence>
<dbReference type="AlphaFoldDB" id="A0AAD4XMB1"/>
<dbReference type="InterPro" id="IPR018289">
    <property type="entry name" value="MULE_transposase_dom"/>
</dbReference>
<reference evidence="2" key="1">
    <citation type="submission" date="2022-04" db="EMBL/GenBank/DDBJ databases">
        <title>A functionally conserved STORR gene fusion in Papaver species that diverged 16.8 million years ago.</title>
        <authorList>
            <person name="Catania T."/>
        </authorList>
    </citation>
    <scope>NUCLEOTIDE SEQUENCE</scope>
    <source>
        <strain evidence="2">S-188037</strain>
    </source>
</reference>
<organism evidence="2 3">
    <name type="scientific">Papaver atlanticum</name>
    <dbReference type="NCBI Taxonomy" id="357466"/>
    <lineage>
        <taxon>Eukaryota</taxon>
        <taxon>Viridiplantae</taxon>
        <taxon>Streptophyta</taxon>
        <taxon>Embryophyta</taxon>
        <taxon>Tracheophyta</taxon>
        <taxon>Spermatophyta</taxon>
        <taxon>Magnoliopsida</taxon>
        <taxon>Ranunculales</taxon>
        <taxon>Papaveraceae</taxon>
        <taxon>Papaveroideae</taxon>
        <taxon>Papaver</taxon>
    </lineage>
</organism>
<sequence length="599" mass="69766">MKSTFKKNVAGEIRSYTFTCARAGKRDSVSEKNLQPQATIKCGCLAKLVLRLDYLIGYVISKLVLEHNHEQNPENARYFRCNRYVNSWVKNQIDLLDQSGVRLYKSYGVCVNGCGGHENMTCSQKDCRNLIDKLRSSRLGEGDAIAILKYFNKMGSQNSGFYSRVDIDDDGHLRNLFWDDGRCREEYKEFGEVISFDSTYLVNQYNMPFAPFVGVNHHGDSILFGCGLVAHEDTESFVWLFRQWLDCMSGCAPPAIVTDQAKAMQNAIEIVFPNSRHNGAYGIHSKYLRISYTMRKVFYNTQYPSDFEIKWMEMLEKYELFDNEWLNGLYEERRRWIPCYLNDCFWAGMQSTQRSESMNSFFDGYLTPKSTLKQFIEQYELVTRDKVEKETKADAESLSKLIPTATYYEMEKQVQGMYTMSKFKEFQDELTSKMYVTRESVWIDGIDDQRIKKLMNFDVIFIATDCEVSCFEFKGILCKHALNILIRHGIDLIPDKYIKRRRIDVKRSHTSMKATVGVWKNTVESDRYNILNILFTQPSHMYPPNGLARDLMYKANGVAQQVHMYHPWEFYQHPHPYFHVQGSAPTLPHTTLNMQMFGG</sequence>
<dbReference type="Pfam" id="PF10551">
    <property type="entry name" value="MULE"/>
    <property type="match status" value="1"/>
</dbReference>
<keyword evidence="3" id="KW-1185">Reference proteome</keyword>
<gene>
    <name evidence="2" type="ORF">MKW98_012588</name>
</gene>
<comment type="caution">
    <text evidence="2">The sequence shown here is derived from an EMBL/GenBank/DDBJ whole genome shotgun (WGS) entry which is preliminary data.</text>
</comment>
<dbReference type="GO" id="GO:0008270">
    <property type="term" value="F:zinc ion binding"/>
    <property type="evidence" value="ECO:0007669"/>
    <property type="project" value="InterPro"/>
</dbReference>
<name>A0AAD4XMB1_9MAGN</name>
<dbReference type="InterPro" id="IPR006564">
    <property type="entry name" value="Znf_PMZ"/>
</dbReference>
<dbReference type="EMBL" id="JAJJMB010006998">
    <property type="protein sequence ID" value="KAI3932617.1"/>
    <property type="molecule type" value="Genomic_DNA"/>
</dbReference>
<evidence type="ECO:0000313" key="2">
    <source>
        <dbReference type="EMBL" id="KAI3932617.1"/>
    </source>
</evidence>
<dbReference type="Proteomes" id="UP001202328">
    <property type="component" value="Unassembled WGS sequence"/>
</dbReference>
<proteinExistence type="predicted"/>
<protein>
    <recommendedName>
        <fullName evidence="1">Zinc finger PMZ-type domain-containing protein</fullName>
    </recommendedName>
</protein>
<dbReference type="InterPro" id="IPR004330">
    <property type="entry name" value="FAR1_DNA_bnd_dom"/>
</dbReference>
<feature type="domain" description="Zinc finger PMZ-type" evidence="1">
    <location>
        <begin position="464"/>
        <end position="491"/>
    </location>
</feature>
<dbReference type="PANTHER" id="PTHR47718:SF13">
    <property type="entry name" value="OS09G0290500 PROTEIN"/>
    <property type="match status" value="1"/>
</dbReference>
<accession>A0AAD4XMB1</accession>
<dbReference type="Pfam" id="PF03101">
    <property type="entry name" value="FAR1"/>
    <property type="match status" value="1"/>
</dbReference>